<dbReference type="RefSeq" id="WP_324354458.1">
    <property type="nucleotide sequence ID" value="NZ_JBHSGN010000073.1"/>
</dbReference>
<keyword evidence="1" id="KW-0472">Membrane</keyword>
<organism evidence="2 3">
    <name type="scientific">Dysgonomonas termitidis</name>
    <dbReference type="NCBI Taxonomy" id="1516126"/>
    <lineage>
        <taxon>Bacteria</taxon>
        <taxon>Pseudomonadati</taxon>
        <taxon>Bacteroidota</taxon>
        <taxon>Bacteroidia</taxon>
        <taxon>Bacteroidales</taxon>
        <taxon>Dysgonomonadaceae</taxon>
        <taxon>Dysgonomonas</taxon>
    </lineage>
</organism>
<keyword evidence="3" id="KW-1185">Reference proteome</keyword>
<gene>
    <name evidence="2" type="ORF">ACFO6W_11700</name>
</gene>
<evidence type="ECO:0000313" key="2">
    <source>
        <dbReference type="EMBL" id="MFC4674361.1"/>
    </source>
</evidence>
<evidence type="ECO:0000256" key="1">
    <source>
        <dbReference type="SAM" id="Phobius"/>
    </source>
</evidence>
<feature type="transmembrane region" description="Helical" evidence="1">
    <location>
        <begin position="157"/>
        <end position="178"/>
    </location>
</feature>
<feature type="transmembrane region" description="Helical" evidence="1">
    <location>
        <begin position="41"/>
        <end position="65"/>
    </location>
</feature>
<dbReference type="PANTHER" id="PTHR34989">
    <property type="entry name" value="PROTEIN HDED"/>
    <property type="match status" value="1"/>
</dbReference>
<reference evidence="3" key="1">
    <citation type="journal article" date="2019" name="Int. J. Syst. Evol. Microbiol.">
        <title>The Global Catalogue of Microorganisms (GCM) 10K type strain sequencing project: providing services to taxonomists for standard genome sequencing and annotation.</title>
        <authorList>
            <consortium name="The Broad Institute Genomics Platform"/>
            <consortium name="The Broad Institute Genome Sequencing Center for Infectious Disease"/>
            <person name="Wu L."/>
            <person name="Ma J."/>
        </authorList>
    </citation>
    <scope>NUCLEOTIDE SEQUENCE [LARGE SCALE GENOMIC DNA]</scope>
    <source>
        <strain evidence="3">CCUG 66188</strain>
    </source>
</reference>
<dbReference type="Pfam" id="PF03729">
    <property type="entry name" value="DUF308"/>
    <property type="match status" value="2"/>
</dbReference>
<name>A0ABV9KXG1_9BACT</name>
<dbReference type="InterPro" id="IPR052712">
    <property type="entry name" value="Acid_resist_chaperone_HdeD"/>
</dbReference>
<sequence length="198" mass="22110">MKNDLFYSAKQAVKFWWVSILVGILAVALGIWSLITPLTTLVALTLVFAVTFFVSGIFEIAFALSNKKVLKGWGWTLISGIIDLIFGLILVAMPVEVIALVLTYFVGFWVMFQSIWAIGSAAELQRNGVNGWGWLMALAILGVIMSFIFIMSPAFTTGFIIALVSISFISYGFFRIYLGFKLKSLHKEMDEIEKDLKE</sequence>
<feature type="transmembrane region" description="Helical" evidence="1">
    <location>
        <begin position="97"/>
        <end position="119"/>
    </location>
</feature>
<evidence type="ECO:0000313" key="3">
    <source>
        <dbReference type="Proteomes" id="UP001596023"/>
    </source>
</evidence>
<dbReference type="PANTHER" id="PTHR34989:SF1">
    <property type="entry name" value="PROTEIN HDED"/>
    <property type="match status" value="1"/>
</dbReference>
<feature type="transmembrane region" description="Helical" evidence="1">
    <location>
        <begin position="72"/>
        <end position="91"/>
    </location>
</feature>
<feature type="transmembrane region" description="Helical" evidence="1">
    <location>
        <begin position="12"/>
        <end position="35"/>
    </location>
</feature>
<dbReference type="Proteomes" id="UP001596023">
    <property type="component" value="Unassembled WGS sequence"/>
</dbReference>
<comment type="caution">
    <text evidence="2">The sequence shown here is derived from an EMBL/GenBank/DDBJ whole genome shotgun (WGS) entry which is preliminary data.</text>
</comment>
<keyword evidence="1" id="KW-0812">Transmembrane</keyword>
<proteinExistence type="predicted"/>
<feature type="transmembrane region" description="Helical" evidence="1">
    <location>
        <begin position="131"/>
        <end position="151"/>
    </location>
</feature>
<accession>A0ABV9KXG1</accession>
<protein>
    <submittedName>
        <fullName evidence="2">HdeD family acid-resistance protein</fullName>
    </submittedName>
</protein>
<keyword evidence="1" id="KW-1133">Transmembrane helix</keyword>
<dbReference type="EMBL" id="JBHSGN010000073">
    <property type="protein sequence ID" value="MFC4674361.1"/>
    <property type="molecule type" value="Genomic_DNA"/>
</dbReference>
<dbReference type="InterPro" id="IPR005325">
    <property type="entry name" value="DUF308_memb"/>
</dbReference>